<dbReference type="SUPFAM" id="SSF82199">
    <property type="entry name" value="SET domain"/>
    <property type="match status" value="1"/>
</dbReference>
<evidence type="ECO:0000259" key="1">
    <source>
        <dbReference type="PROSITE" id="PS50280"/>
    </source>
</evidence>
<sequence length="349" mass="38676">MPVQDTGPLGVQGIVITCVPPAPGKDIPSRSTDCALPSGLKERILALPGFPRPVPSPSLPAHHIACIPGTGLGMFAVRCLVAGKLIFAEHPIIIMQQAMFPLSFKADRQSLGLPEYKRKGMSTNLWGIAVEELEEAVPETLENDLLLKLGGMCDTLSRINHSPNSTVTFDLKSFSFVLCVLRDVDAGTPITVSYLHNNNIKNMSTAERQRDLVPYAFKCTCVLCALPTISDLHCKEIADTPVKPVKLVRRWMDNAHLPDNYLMQLSLRVLRLVTEEGLEFADAYIQHLVQLAATYVALGDRKNYLWARKRIMQSMEANLNNTSAADRSKFPEDLEMHGLWRRCMKAKAS</sequence>
<dbReference type="STRING" id="135208.A0A4Y9ZMU3"/>
<dbReference type="InterPro" id="IPR001214">
    <property type="entry name" value="SET_dom"/>
</dbReference>
<dbReference type="Pfam" id="PF00856">
    <property type="entry name" value="SET"/>
    <property type="match status" value="1"/>
</dbReference>
<dbReference type="OrthoDB" id="265717at2759"/>
<evidence type="ECO:0000313" key="2">
    <source>
        <dbReference type="EMBL" id="TFY75407.1"/>
    </source>
</evidence>
<dbReference type="EMBL" id="SFCI01001587">
    <property type="protein sequence ID" value="TFY75407.1"/>
    <property type="molecule type" value="Genomic_DNA"/>
</dbReference>
<dbReference type="CDD" id="cd20071">
    <property type="entry name" value="SET_SMYD"/>
    <property type="match status" value="1"/>
</dbReference>
<gene>
    <name evidence="2" type="ORF">EWM64_g8607</name>
</gene>
<dbReference type="AlphaFoldDB" id="A0A4Y9ZMU3"/>
<name>A0A4Y9ZMU3_9AGAM</name>
<feature type="domain" description="SET" evidence="1">
    <location>
        <begin position="51"/>
        <end position="195"/>
    </location>
</feature>
<dbReference type="Gene3D" id="2.170.270.10">
    <property type="entry name" value="SET domain"/>
    <property type="match status" value="1"/>
</dbReference>
<dbReference type="PROSITE" id="PS50280">
    <property type="entry name" value="SET"/>
    <property type="match status" value="1"/>
</dbReference>
<dbReference type="InterPro" id="IPR053185">
    <property type="entry name" value="SET_domain_protein"/>
</dbReference>
<dbReference type="Proteomes" id="UP000298061">
    <property type="component" value="Unassembled WGS sequence"/>
</dbReference>
<protein>
    <recommendedName>
        <fullName evidence="1">SET domain-containing protein</fullName>
    </recommendedName>
</protein>
<comment type="caution">
    <text evidence="2">The sequence shown here is derived from an EMBL/GenBank/DDBJ whole genome shotgun (WGS) entry which is preliminary data.</text>
</comment>
<dbReference type="InterPro" id="IPR046341">
    <property type="entry name" value="SET_dom_sf"/>
</dbReference>
<evidence type="ECO:0000313" key="3">
    <source>
        <dbReference type="Proteomes" id="UP000298061"/>
    </source>
</evidence>
<dbReference type="PANTHER" id="PTHR47332">
    <property type="entry name" value="SET DOMAIN-CONTAINING PROTEIN 5"/>
    <property type="match status" value="1"/>
</dbReference>
<organism evidence="2 3">
    <name type="scientific">Hericium alpestre</name>
    <dbReference type="NCBI Taxonomy" id="135208"/>
    <lineage>
        <taxon>Eukaryota</taxon>
        <taxon>Fungi</taxon>
        <taxon>Dikarya</taxon>
        <taxon>Basidiomycota</taxon>
        <taxon>Agaricomycotina</taxon>
        <taxon>Agaricomycetes</taxon>
        <taxon>Russulales</taxon>
        <taxon>Hericiaceae</taxon>
        <taxon>Hericium</taxon>
    </lineage>
</organism>
<dbReference type="PANTHER" id="PTHR47332:SF4">
    <property type="entry name" value="SET DOMAIN-CONTAINING PROTEIN 5"/>
    <property type="match status" value="1"/>
</dbReference>
<proteinExistence type="predicted"/>
<keyword evidence="3" id="KW-1185">Reference proteome</keyword>
<reference evidence="2 3" key="1">
    <citation type="submission" date="2019-02" db="EMBL/GenBank/DDBJ databases">
        <title>Genome sequencing of the rare red list fungi Hericium alpestre (H. flagellum).</title>
        <authorList>
            <person name="Buettner E."/>
            <person name="Kellner H."/>
        </authorList>
    </citation>
    <scope>NUCLEOTIDE SEQUENCE [LARGE SCALE GENOMIC DNA]</scope>
    <source>
        <strain evidence="2 3">DSM 108284</strain>
    </source>
</reference>
<accession>A0A4Y9ZMU3</accession>